<dbReference type="GO" id="GO:0005524">
    <property type="term" value="F:ATP binding"/>
    <property type="evidence" value="ECO:0007669"/>
    <property type="project" value="InterPro"/>
</dbReference>
<evidence type="ECO:0000313" key="3">
    <source>
        <dbReference type="EMBL" id="VVD73040.1"/>
    </source>
</evidence>
<accession>A0A5E4SBN3</accession>
<dbReference type="GO" id="GO:0016887">
    <property type="term" value="F:ATP hydrolysis activity"/>
    <property type="evidence" value="ECO:0007669"/>
    <property type="project" value="InterPro"/>
</dbReference>
<protein>
    <submittedName>
        <fullName evidence="3">Cobaltochelatase subunit CobS</fullName>
    </submittedName>
</protein>
<dbReference type="Pfam" id="PF07728">
    <property type="entry name" value="AAA_5"/>
    <property type="match status" value="1"/>
</dbReference>
<proteinExistence type="predicted"/>
<dbReference type="InterPro" id="IPR011704">
    <property type="entry name" value="ATPase_dyneun-rel_AAA"/>
</dbReference>
<keyword evidence="4" id="KW-1185">Reference proteome</keyword>
<sequence length="328" mass="36540">METATQQPDRLLDARTLFGIDTDLQVPAFGERDDHVPEIDTAYRFNPDVTLAILAGFMRNRRVMVQGMHGTGKSTHIEQVAARLNWPCVRVNLDGHISRLDLVGKDAIVVRDGHQVTEFQEGIVPWALQRPVALIFDEYDAGRPDVMFVIQRILERDGKFTLLDQNRVIHPHPGFRMFATTNTVGLGNLNGLYHGTQVLNHAQIDRWNVVATLNYLSREDEAGIVLARVPELDTDDGRTLIDSMVSVAELTRKGFATGDLSTLMSPRTVINWAENVGIFRDAGLAFRLTFLNKCDEAERAVVAEYYQRAFGGELPANDGGRSLLADAS</sequence>
<dbReference type="InterPro" id="IPR050764">
    <property type="entry name" value="CbbQ/NirQ/NorQ/GpvN"/>
</dbReference>
<dbReference type="PANTHER" id="PTHR42759">
    <property type="entry name" value="MOXR FAMILY PROTEIN"/>
    <property type="match status" value="1"/>
</dbReference>
<dbReference type="OrthoDB" id="9808317at2"/>
<dbReference type="InterPro" id="IPR027417">
    <property type="entry name" value="P-loop_NTPase"/>
</dbReference>
<evidence type="ECO:0000259" key="2">
    <source>
        <dbReference type="Pfam" id="PF12556"/>
    </source>
</evidence>
<dbReference type="Pfam" id="PF12556">
    <property type="entry name" value="CobS_N"/>
    <property type="match status" value="1"/>
</dbReference>
<feature type="domain" description="ATPase dynein-related AAA" evidence="1">
    <location>
        <begin position="63"/>
        <end position="189"/>
    </location>
</feature>
<evidence type="ECO:0000259" key="1">
    <source>
        <dbReference type="Pfam" id="PF07728"/>
    </source>
</evidence>
<dbReference type="EMBL" id="CABPRU010000001">
    <property type="protein sequence ID" value="VVD73040.1"/>
    <property type="molecule type" value="Genomic_DNA"/>
</dbReference>
<dbReference type="SUPFAM" id="SSF52540">
    <property type="entry name" value="P-loop containing nucleoside triphosphate hydrolases"/>
    <property type="match status" value="1"/>
</dbReference>
<dbReference type="InterPro" id="IPR025865">
    <property type="entry name" value="CobS_N_dom"/>
</dbReference>
<gene>
    <name evidence="3" type="ORF">PTE31013_00718</name>
</gene>
<feature type="domain" description="Cobaltochelatase subunit CobS N-terminal" evidence="2">
    <location>
        <begin position="4"/>
        <end position="36"/>
    </location>
</feature>
<dbReference type="Proteomes" id="UP000334380">
    <property type="component" value="Unassembled WGS sequence"/>
</dbReference>
<dbReference type="Gene3D" id="3.40.50.300">
    <property type="entry name" value="P-loop containing nucleotide triphosphate hydrolases"/>
    <property type="match status" value="1"/>
</dbReference>
<dbReference type="PANTHER" id="PTHR42759:SF1">
    <property type="entry name" value="MAGNESIUM-CHELATASE SUBUNIT CHLD"/>
    <property type="match status" value="1"/>
</dbReference>
<dbReference type="AlphaFoldDB" id="A0A5E4SBN3"/>
<name>A0A5E4SBN3_9BURK</name>
<dbReference type="RefSeq" id="WP_150611425.1">
    <property type="nucleotide sequence ID" value="NZ_CABPRU010000001.1"/>
</dbReference>
<organism evidence="3 4">
    <name type="scientific">Pandoraea terrigena</name>
    <dbReference type="NCBI Taxonomy" id="2508292"/>
    <lineage>
        <taxon>Bacteria</taxon>
        <taxon>Pseudomonadati</taxon>
        <taxon>Pseudomonadota</taxon>
        <taxon>Betaproteobacteria</taxon>
        <taxon>Burkholderiales</taxon>
        <taxon>Burkholderiaceae</taxon>
        <taxon>Pandoraea</taxon>
    </lineage>
</organism>
<evidence type="ECO:0000313" key="4">
    <source>
        <dbReference type="Proteomes" id="UP000334380"/>
    </source>
</evidence>
<reference evidence="3 4" key="1">
    <citation type="submission" date="2019-08" db="EMBL/GenBank/DDBJ databases">
        <authorList>
            <person name="Peeters C."/>
        </authorList>
    </citation>
    <scope>NUCLEOTIDE SEQUENCE [LARGE SCALE GENOMIC DNA]</scope>
    <source>
        <strain evidence="3 4">LMG 31013</strain>
    </source>
</reference>